<dbReference type="PANTHER" id="PTHR33116:SF75">
    <property type="entry name" value="RIBONUCLEASE H PROTEIN"/>
    <property type="match status" value="1"/>
</dbReference>
<dbReference type="Gene3D" id="3.30.70.330">
    <property type="match status" value="1"/>
</dbReference>
<dbReference type="EMBL" id="BPVZ01000006">
    <property type="protein sequence ID" value="GKU92592.1"/>
    <property type="molecule type" value="Genomic_DNA"/>
</dbReference>
<keyword evidence="1" id="KW-0694">RNA-binding</keyword>
<dbReference type="Gene3D" id="3.60.10.10">
    <property type="entry name" value="Endonuclease/exonuclease/phosphatase"/>
    <property type="match status" value="1"/>
</dbReference>
<dbReference type="GO" id="GO:0003723">
    <property type="term" value="F:RNA binding"/>
    <property type="evidence" value="ECO:0007669"/>
    <property type="project" value="UniProtKB-UniRule"/>
</dbReference>
<gene>
    <name evidence="4" type="ORF">SLEP1_g6300</name>
</gene>
<dbReference type="SUPFAM" id="SSF56672">
    <property type="entry name" value="DNA/RNA polymerases"/>
    <property type="match status" value="1"/>
</dbReference>
<evidence type="ECO:0000259" key="3">
    <source>
        <dbReference type="PROSITE" id="PS50878"/>
    </source>
</evidence>
<name>A0AAV5I122_9ROSI</name>
<evidence type="ECO:0000256" key="1">
    <source>
        <dbReference type="PROSITE-ProRule" id="PRU00176"/>
    </source>
</evidence>
<dbReference type="Pfam" id="PF00078">
    <property type="entry name" value="RVT_1"/>
    <property type="match status" value="1"/>
</dbReference>
<evidence type="ECO:0000313" key="5">
    <source>
        <dbReference type="Proteomes" id="UP001054252"/>
    </source>
</evidence>
<dbReference type="InterPro" id="IPR000477">
    <property type="entry name" value="RT_dom"/>
</dbReference>
<comment type="caution">
    <text evidence="4">The sequence shown here is derived from an EMBL/GenBank/DDBJ whole genome shotgun (WGS) entry which is preliminary data.</text>
</comment>
<dbReference type="InterPro" id="IPR012677">
    <property type="entry name" value="Nucleotide-bd_a/b_plait_sf"/>
</dbReference>
<dbReference type="SUPFAM" id="SSF56219">
    <property type="entry name" value="DNase I-like"/>
    <property type="match status" value="1"/>
</dbReference>
<sequence>MRERFRERESARVWTRRPAARDSGNGLRRWLPGFGKQYLGQATSFFFYNFPEDSSAKDLWFCFGAHGRVADVYIPARRDRRGRRFGFVRMSEVSNVTELERKLNQIWLGSYHLRVKVAGSMKRGKEGAMVRHKSQIEKKWIKRDNKVNPKVTYAQVVAGNMAEVEDRNSSANDVRYVSTSKENESIGKRIVEDGIKAKASEVVPESKHDGLMKTVSFGRDAMRGLSKSDLVLNFSPTEEEGAWLKQSWGAMVRSLDMVKQIQNRFNVDGVRVTVALLGGRHVVLLDNSEGCFEEFIKDNRELIDYWFEWIQQSSLTTMPLLSRLVWLRLTGVPLKAWSDRCFTELGGLIGEVILVDEDTKSKSFLCEGRVLILSTEKTKISTIVMLQIDGEVFPVTVEEEEWRMDPDWWLAGERRNPATESDSEASSDGYHNCQLNVDGFLGDEVADLAEDRVATALDVHGSLNEQGVLAEKGSGELIREHGLGGNGPGLDNLRGPEVVENGLQLAEGGMLVPAGSQQGRWDRVKKYKCVEEIYVGGRGVREPTETELSWVTERTKLRRERKEKVQWAGSRQEEQREASLSDGCIQHRNQAIRQQMEVDEVRRLFEMGQRLGVQCQQNEAEETKLEVVEVSLCRMLWISEDFDWVMQKSQGNSGGLLCIWNKRSFVKKRVFEGKGFIGISGEWGSQQLSCNLVNVYAPCDKKEKVLLWEEMGSLVSNQGGRWLLAGDFNSVRSIIERKGRLGETQDMEEFNRFVEGTGLIDVKLLNRKFTWYRSDGSSMSRLDRFLLSSEMSMLERDWTQVGVRRSISDHCAIILKSRNVDWGPKPFRALDVWQQHPEFRDFVVDKWKNLQIEGWAAFKCQKKLQLLKEECKRWNKEVFGNVEVRYESLLQQIEMLDKKSEDTDLNENEVLLRKVCSQEVWDVLQKREAVWRQKSRANWVRLGDANTAFFHRCVHARRAQNVLSGILGEGGWVEEPEMVKEEAVRYFCQLFQNDQWSRPVMGGIQFRRISAEQREWLERPFSIEEIEEGLHSCEGSKAPGPDGFNFNFIKFAWSSLKDDFVNFMCEFHQHGRLVKGLNSSFLALIPKKLNPLQFKEYRPISLLGCLYKLLAKVLANRLKMVMSDIISDSQSAFVGGRQLVDSVLILNEVVHEVKSRKKQSFMFKADFEKAYDCVDWGFLDWMMDSMGFGDKWRKWIRECLSTARISVLINGSPTREFSVSKGLRQGDPLSPFLFLLVGEGLCGLVKKAECEGMLRGVEIGRGGVVLSLLQFADDTVFIGTADAENVRVVKAILLWFELISGLKINFSKSHLYGFNVSEGWLQGAADMLHCGVGKVPFIYLGLPVGGNPGRKRCWKSVIERFHQKLATWKSPLLSFGGRITLINSVLSAIPIFYLSLFRIPKVVLVELIKIQRNFFWGGVSLAKKIPWVSWECMCAEKEKGGLGVVDLERKNGALLGKWWFRLGDGLDSLWKRVIWGKYYGGRRERDVTSVECLTMSRIWKDIVCLGSRSEQFSKMLVRGFKWEVGDGSCVDFWSDKWVGVNSLKELYPRLFVLAVRKEGLVKDMGGWRGDNWVWDCRWRCGSRGRAAEEEQIFRSMLNGFTLRNGREDVWKWVHSSEGCYSVKAAYEFLTPNSCFVEEKWAKVIWNRYVPSKGAIRDACCVRGGRSIFIIFSVGVKGYG</sequence>
<organism evidence="4 5">
    <name type="scientific">Rubroshorea leprosula</name>
    <dbReference type="NCBI Taxonomy" id="152421"/>
    <lineage>
        <taxon>Eukaryota</taxon>
        <taxon>Viridiplantae</taxon>
        <taxon>Streptophyta</taxon>
        <taxon>Embryophyta</taxon>
        <taxon>Tracheophyta</taxon>
        <taxon>Spermatophyta</taxon>
        <taxon>Magnoliopsida</taxon>
        <taxon>eudicotyledons</taxon>
        <taxon>Gunneridae</taxon>
        <taxon>Pentapetalae</taxon>
        <taxon>rosids</taxon>
        <taxon>malvids</taxon>
        <taxon>Malvales</taxon>
        <taxon>Dipterocarpaceae</taxon>
        <taxon>Rubroshorea</taxon>
    </lineage>
</organism>
<evidence type="ECO:0000313" key="4">
    <source>
        <dbReference type="EMBL" id="GKU92592.1"/>
    </source>
</evidence>
<proteinExistence type="predicted"/>
<protein>
    <recommendedName>
        <fullName evidence="6">Cysteine-rich receptor-like protein kinase</fullName>
    </recommendedName>
</protein>
<dbReference type="PROSITE" id="PS50878">
    <property type="entry name" value="RT_POL"/>
    <property type="match status" value="1"/>
</dbReference>
<dbReference type="InterPro" id="IPR035979">
    <property type="entry name" value="RBD_domain_sf"/>
</dbReference>
<feature type="domain" description="Reverse transcriptase" evidence="3">
    <location>
        <begin position="1066"/>
        <end position="1344"/>
    </location>
</feature>
<dbReference type="Proteomes" id="UP001054252">
    <property type="component" value="Unassembled WGS sequence"/>
</dbReference>
<dbReference type="InterPro" id="IPR036691">
    <property type="entry name" value="Endo/exonu/phosph_ase_sf"/>
</dbReference>
<accession>A0AAV5I122</accession>
<evidence type="ECO:0008006" key="6">
    <source>
        <dbReference type="Google" id="ProtNLM"/>
    </source>
</evidence>
<dbReference type="SUPFAM" id="SSF54928">
    <property type="entry name" value="RNA-binding domain, RBD"/>
    <property type="match status" value="1"/>
</dbReference>
<evidence type="ECO:0000259" key="2">
    <source>
        <dbReference type="PROSITE" id="PS50102"/>
    </source>
</evidence>
<dbReference type="PANTHER" id="PTHR33116">
    <property type="entry name" value="REVERSE TRANSCRIPTASE ZINC-BINDING DOMAIN-CONTAINING PROTEIN-RELATED-RELATED"/>
    <property type="match status" value="1"/>
</dbReference>
<reference evidence="4 5" key="1">
    <citation type="journal article" date="2021" name="Commun. Biol.">
        <title>The genome of Shorea leprosula (Dipterocarpaceae) highlights the ecological relevance of drought in aseasonal tropical rainforests.</title>
        <authorList>
            <person name="Ng K.K.S."/>
            <person name="Kobayashi M.J."/>
            <person name="Fawcett J.A."/>
            <person name="Hatakeyama M."/>
            <person name="Paape T."/>
            <person name="Ng C.H."/>
            <person name="Ang C.C."/>
            <person name="Tnah L.H."/>
            <person name="Lee C.T."/>
            <person name="Nishiyama T."/>
            <person name="Sese J."/>
            <person name="O'Brien M.J."/>
            <person name="Copetti D."/>
            <person name="Mohd Noor M.I."/>
            <person name="Ong R.C."/>
            <person name="Putra M."/>
            <person name="Sireger I.Z."/>
            <person name="Indrioko S."/>
            <person name="Kosugi Y."/>
            <person name="Izuno A."/>
            <person name="Isagi Y."/>
            <person name="Lee S.L."/>
            <person name="Shimizu K.K."/>
        </authorList>
    </citation>
    <scope>NUCLEOTIDE SEQUENCE [LARGE SCALE GENOMIC DNA]</scope>
    <source>
        <strain evidence="4">214</strain>
    </source>
</reference>
<dbReference type="CDD" id="cd01650">
    <property type="entry name" value="RT_nLTR_like"/>
    <property type="match status" value="1"/>
</dbReference>
<dbReference type="PROSITE" id="PS50102">
    <property type="entry name" value="RRM"/>
    <property type="match status" value="1"/>
</dbReference>
<feature type="domain" description="RRM" evidence="2">
    <location>
        <begin position="43"/>
        <end position="120"/>
    </location>
</feature>
<dbReference type="InterPro" id="IPR043502">
    <property type="entry name" value="DNA/RNA_pol_sf"/>
</dbReference>
<keyword evidence="5" id="KW-1185">Reference proteome</keyword>
<dbReference type="SMART" id="SM00360">
    <property type="entry name" value="RRM"/>
    <property type="match status" value="1"/>
</dbReference>
<dbReference type="InterPro" id="IPR000504">
    <property type="entry name" value="RRM_dom"/>
</dbReference>